<keyword evidence="2 3" id="KW-0326">Glycosidase</keyword>
<dbReference type="Proteomes" id="UP000574769">
    <property type="component" value="Unassembled WGS sequence"/>
</dbReference>
<dbReference type="Gene3D" id="3.20.20.80">
    <property type="entry name" value="Glycosidases"/>
    <property type="match status" value="1"/>
</dbReference>
<dbReference type="Pfam" id="PF07555">
    <property type="entry name" value="NAGidase"/>
    <property type="match status" value="1"/>
</dbReference>
<dbReference type="PANTHER" id="PTHR13170:SF16">
    <property type="entry name" value="PROTEIN O-GLCNACASE"/>
    <property type="match status" value="1"/>
</dbReference>
<evidence type="ECO:0000256" key="2">
    <source>
        <dbReference type="ARBA" id="ARBA00023295"/>
    </source>
</evidence>
<dbReference type="EMBL" id="JACHNY010000005">
    <property type="protein sequence ID" value="MBB4618587.1"/>
    <property type="molecule type" value="Genomic_DNA"/>
</dbReference>
<dbReference type="AlphaFoldDB" id="A0A7W7EYF2"/>
<dbReference type="InterPro" id="IPR051822">
    <property type="entry name" value="Glycosyl_Hydrolase_84"/>
</dbReference>
<dbReference type="GO" id="GO:1901135">
    <property type="term" value="P:carbohydrate derivative metabolic process"/>
    <property type="evidence" value="ECO:0007669"/>
    <property type="project" value="UniProtKB-ARBA"/>
</dbReference>
<sequence>MTKWRRVGTGGILLYSGGYSRLGPARNPLDSDAAPRDAPAMTRTASDRPVPELGIIEGYFGPAWSWDARRAVVARLAPAGYGLFHYAPKADAHLRRDWQREHPLAQAEALARFAAETRAAGMRFGIGLTPYHLHLHFEGEGRAALARRLAQLDAIGIDDLAILFDDMRGDLPDLAERQAAIIAFCAERTRATRLFTCPSYYSDDRVLDRVFGARPLRYLEDLGRRLDSAVQVYWTGEEVCARAIDPGHLADVAGRLGRKPWLWDNWPVNDGPRMSTHLHLRGFTGRPAANARWLAGHAINPALQPRLGCIPALTLPRLYADADYRYMAAFRIAATAVAGEPLAAMLEADLLSFEDSGLERLSPERRAAARARYAAVDHPVAAEVVHWLDGGYAVSAEDVQTQ</sequence>
<proteinExistence type="inferred from homology"/>
<dbReference type="InterPro" id="IPR011496">
    <property type="entry name" value="O-GlcNAcase_cat"/>
</dbReference>
<dbReference type="GO" id="GO:0015929">
    <property type="term" value="F:hexosaminidase activity"/>
    <property type="evidence" value="ECO:0007669"/>
    <property type="project" value="UniProtKB-ARBA"/>
</dbReference>
<organism evidence="6 7">
    <name type="scientific">Sphingomonas abaci</name>
    <dbReference type="NCBI Taxonomy" id="237611"/>
    <lineage>
        <taxon>Bacteria</taxon>
        <taxon>Pseudomonadati</taxon>
        <taxon>Pseudomonadota</taxon>
        <taxon>Alphaproteobacteria</taxon>
        <taxon>Sphingomonadales</taxon>
        <taxon>Sphingomonadaceae</taxon>
        <taxon>Sphingomonas</taxon>
    </lineage>
</organism>
<feature type="domain" description="GH84" evidence="5">
    <location>
        <begin position="51"/>
        <end position="323"/>
    </location>
</feature>
<dbReference type="PROSITE" id="PS52009">
    <property type="entry name" value="GH84"/>
    <property type="match status" value="1"/>
</dbReference>
<comment type="caution">
    <text evidence="6">The sequence shown here is derived from an EMBL/GenBank/DDBJ whole genome shotgun (WGS) entry which is preliminary data.</text>
</comment>
<evidence type="ECO:0000313" key="7">
    <source>
        <dbReference type="Proteomes" id="UP000574769"/>
    </source>
</evidence>
<evidence type="ECO:0000256" key="1">
    <source>
        <dbReference type="ARBA" id="ARBA00022801"/>
    </source>
</evidence>
<comment type="similarity">
    <text evidence="3">Belongs to the glycosyl hydrolase 84 family.</text>
</comment>
<feature type="region of interest" description="Disordered" evidence="4">
    <location>
        <begin position="26"/>
        <end position="46"/>
    </location>
</feature>
<gene>
    <name evidence="6" type="ORF">GGQ96_002730</name>
</gene>
<keyword evidence="1 3" id="KW-0378">Hydrolase</keyword>
<evidence type="ECO:0000256" key="4">
    <source>
        <dbReference type="SAM" id="MobiDB-lite"/>
    </source>
</evidence>
<feature type="active site" description="Proton donor" evidence="3">
    <location>
        <position position="166"/>
    </location>
</feature>
<evidence type="ECO:0000259" key="5">
    <source>
        <dbReference type="PROSITE" id="PS52009"/>
    </source>
</evidence>
<protein>
    <recommendedName>
        <fullName evidence="5">GH84 domain-containing protein</fullName>
    </recommendedName>
</protein>
<reference evidence="6 7" key="1">
    <citation type="submission" date="2020-08" db="EMBL/GenBank/DDBJ databases">
        <title>Genomic Encyclopedia of Type Strains, Phase IV (KMG-IV): sequencing the most valuable type-strain genomes for metagenomic binning, comparative biology and taxonomic classification.</title>
        <authorList>
            <person name="Goeker M."/>
        </authorList>
    </citation>
    <scope>NUCLEOTIDE SEQUENCE [LARGE SCALE GENOMIC DNA]</scope>
    <source>
        <strain evidence="6 7">DSM 15867</strain>
    </source>
</reference>
<name>A0A7W7EYF2_9SPHN</name>
<dbReference type="SUPFAM" id="SSF51445">
    <property type="entry name" value="(Trans)glycosidases"/>
    <property type="match status" value="1"/>
</dbReference>
<dbReference type="InterPro" id="IPR017853">
    <property type="entry name" value="GH"/>
</dbReference>
<evidence type="ECO:0000256" key="3">
    <source>
        <dbReference type="PROSITE-ProRule" id="PRU01353"/>
    </source>
</evidence>
<dbReference type="PANTHER" id="PTHR13170">
    <property type="entry name" value="O-GLCNACASE"/>
    <property type="match status" value="1"/>
</dbReference>
<dbReference type="RefSeq" id="WP_343059055.1">
    <property type="nucleotide sequence ID" value="NZ_JACHNY010000005.1"/>
</dbReference>
<accession>A0A7W7EYF2</accession>
<keyword evidence="7" id="KW-1185">Reference proteome</keyword>
<evidence type="ECO:0000313" key="6">
    <source>
        <dbReference type="EMBL" id="MBB4618587.1"/>
    </source>
</evidence>